<accession>A0ABR9U093</accession>
<dbReference type="Proteomes" id="UP000647836">
    <property type="component" value="Unassembled WGS sequence"/>
</dbReference>
<evidence type="ECO:0000259" key="5">
    <source>
        <dbReference type="PROSITE" id="PS50977"/>
    </source>
</evidence>
<dbReference type="InterPro" id="IPR009057">
    <property type="entry name" value="Homeodomain-like_sf"/>
</dbReference>
<evidence type="ECO:0000313" key="6">
    <source>
        <dbReference type="EMBL" id="MBE9106049.1"/>
    </source>
</evidence>
<dbReference type="InterPro" id="IPR036271">
    <property type="entry name" value="Tet_transcr_reg_TetR-rel_C_sf"/>
</dbReference>
<dbReference type="SUPFAM" id="SSF46689">
    <property type="entry name" value="Homeodomain-like"/>
    <property type="match status" value="1"/>
</dbReference>
<dbReference type="PANTHER" id="PTHR47506">
    <property type="entry name" value="TRANSCRIPTIONAL REGULATORY PROTEIN"/>
    <property type="match status" value="1"/>
</dbReference>
<keyword evidence="2 4" id="KW-0238">DNA-binding</keyword>
<dbReference type="PROSITE" id="PS50977">
    <property type="entry name" value="HTH_TETR_2"/>
    <property type="match status" value="1"/>
</dbReference>
<evidence type="ECO:0000313" key="7">
    <source>
        <dbReference type="Proteomes" id="UP000647836"/>
    </source>
</evidence>
<protein>
    <submittedName>
        <fullName evidence="6">TetR/AcrR family transcriptional regulator</fullName>
    </submittedName>
</protein>
<reference evidence="6 7" key="1">
    <citation type="submission" date="2020-10" db="EMBL/GenBank/DDBJ databases">
        <authorList>
            <person name="Castelo-Branco R."/>
            <person name="Eusebio N."/>
            <person name="Adriana R."/>
            <person name="Vieira A."/>
            <person name="Brugerolle De Fraissinette N."/>
            <person name="Rezende De Castro R."/>
            <person name="Schneider M.P."/>
            <person name="Vasconcelos V."/>
            <person name="Leao P.N."/>
        </authorList>
    </citation>
    <scope>NUCLEOTIDE SEQUENCE [LARGE SCALE GENOMIC DNA]</scope>
    <source>
        <strain evidence="6 7">LEGE 07299</strain>
    </source>
</reference>
<dbReference type="PANTHER" id="PTHR47506:SF3">
    <property type="entry name" value="HTH-TYPE TRANSCRIPTIONAL REGULATOR LMRA"/>
    <property type="match status" value="1"/>
</dbReference>
<comment type="caution">
    <text evidence="6">The sequence shown here is derived from an EMBL/GenBank/DDBJ whole genome shotgun (WGS) entry which is preliminary data.</text>
</comment>
<sequence length="196" mass="22207">MILIRAEPRERILTTATTLFYQKGIRNVGVDEIVAKSNVAKTTLYHHFASKDELITEVMRRRSEQWQQWLFQALEQHHGSPKERLIAIFNVLGQWLVIHEFHGCPFSTAAAQLGDIQHPAYEFCVEPRQILFAHITHLVQEADLCNPESFVQQMMLLIGGAIFTVNMEGTSALTTVGYARQAAIALLSAHEQPELN</sequence>
<dbReference type="InterPro" id="IPR001647">
    <property type="entry name" value="HTH_TetR"/>
</dbReference>
<evidence type="ECO:0000256" key="1">
    <source>
        <dbReference type="ARBA" id="ARBA00023015"/>
    </source>
</evidence>
<keyword evidence="7" id="KW-1185">Reference proteome</keyword>
<dbReference type="RefSeq" id="WP_194044705.1">
    <property type="nucleotide sequence ID" value="NZ_JADEXF010000434.1"/>
</dbReference>
<feature type="domain" description="HTH tetR-type" evidence="5">
    <location>
        <begin position="6"/>
        <end position="66"/>
    </location>
</feature>
<proteinExistence type="predicted"/>
<dbReference type="SUPFAM" id="SSF48498">
    <property type="entry name" value="Tetracyclin repressor-like, C-terminal domain"/>
    <property type="match status" value="1"/>
</dbReference>
<dbReference type="PRINTS" id="PR00455">
    <property type="entry name" value="HTHTETR"/>
</dbReference>
<name>A0ABR9U093_9NOSO</name>
<gene>
    <name evidence="6" type="ORF">IQ229_14205</name>
</gene>
<feature type="DNA-binding region" description="H-T-H motif" evidence="4">
    <location>
        <begin position="29"/>
        <end position="48"/>
    </location>
</feature>
<keyword evidence="1" id="KW-0805">Transcription regulation</keyword>
<dbReference type="Pfam" id="PF00440">
    <property type="entry name" value="TetR_N"/>
    <property type="match status" value="1"/>
</dbReference>
<dbReference type="EMBL" id="JADEXF010000434">
    <property type="protein sequence ID" value="MBE9106049.1"/>
    <property type="molecule type" value="Genomic_DNA"/>
</dbReference>
<organism evidence="6 7">
    <name type="scientific">Nostoc cf. edaphicum LEGE 07299</name>
    <dbReference type="NCBI Taxonomy" id="2777974"/>
    <lineage>
        <taxon>Bacteria</taxon>
        <taxon>Bacillati</taxon>
        <taxon>Cyanobacteriota</taxon>
        <taxon>Cyanophyceae</taxon>
        <taxon>Nostocales</taxon>
        <taxon>Nostocaceae</taxon>
        <taxon>Nostoc</taxon>
    </lineage>
</organism>
<dbReference type="Gene3D" id="1.10.357.10">
    <property type="entry name" value="Tetracycline Repressor, domain 2"/>
    <property type="match status" value="1"/>
</dbReference>
<evidence type="ECO:0000256" key="4">
    <source>
        <dbReference type="PROSITE-ProRule" id="PRU00335"/>
    </source>
</evidence>
<evidence type="ECO:0000256" key="2">
    <source>
        <dbReference type="ARBA" id="ARBA00023125"/>
    </source>
</evidence>
<keyword evidence="3" id="KW-0804">Transcription</keyword>
<evidence type="ECO:0000256" key="3">
    <source>
        <dbReference type="ARBA" id="ARBA00023163"/>
    </source>
</evidence>